<evidence type="ECO:0000313" key="2">
    <source>
        <dbReference type="Proteomes" id="UP001163603"/>
    </source>
</evidence>
<keyword evidence="2" id="KW-1185">Reference proteome</keyword>
<gene>
    <name evidence="1" type="ORF">Pint_09161</name>
</gene>
<dbReference type="EMBL" id="CM047745">
    <property type="protein sequence ID" value="KAJ0024363.1"/>
    <property type="molecule type" value="Genomic_DNA"/>
</dbReference>
<protein>
    <submittedName>
        <fullName evidence="1">Uncharacterized protein</fullName>
    </submittedName>
</protein>
<dbReference type="Proteomes" id="UP001163603">
    <property type="component" value="Chromosome 10"/>
</dbReference>
<sequence>MGLLDLFIAASIPVLKVLLITALGSYLALDHVNILSEDARKHINNVVFYVFNPALVSSSLAGTITYESMVKLWFMPINVLITFLVGSILGWIVIKFTRPPSHLRGLIVGCCAAGNLGNLPLIILPAVCKEKGSPFGSPDVCRSYGLAYASLSMALGAIFLWSIVYNIVRVASTRSTTESETGGNSFKGESNSGMGDCREPLLSSNDKLALPQTTSEVEVSCTMKERVKSVFKKINLKALFAPSTTGALAGFVIGLVPLIRKSLIGETAPLRVIQDSTSLLGDGAIPTVTLIVGANLLRGLKGSGIRKTIVVAIVVARYVALPLIGILIVKGARQFGLVHSDDPLYEFILLLQFALPPAMNIGTITQLFGAGESECSVIMLWTYGLASISLTFWSTLFMWLVS</sequence>
<evidence type="ECO:0000313" key="1">
    <source>
        <dbReference type="EMBL" id="KAJ0024363.1"/>
    </source>
</evidence>
<proteinExistence type="predicted"/>
<reference evidence="2" key="1">
    <citation type="journal article" date="2023" name="G3 (Bethesda)">
        <title>Genome assembly and association tests identify interacting loci associated with vigor, precocity, and sex in interspecific pistachio rootstocks.</title>
        <authorList>
            <person name="Palmer W."/>
            <person name="Jacygrad E."/>
            <person name="Sagayaradj S."/>
            <person name="Cavanaugh K."/>
            <person name="Han R."/>
            <person name="Bertier L."/>
            <person name="Beede B."/>
            <person name="Kafkas S."/>
            <person name="Golino D."/>
            <person name="Preece J."/>
            <person name="Michelmore R."/>
        </authorList>
    </citation>
    <scope>NUCLEOTIDE SEQUENCE [LARGE SCALE GENOMIC DNA]</scope>
</reference>
<organism evidence="1 2">
    <name type="scientific">Pistacia integerrima</name>
    <dbReference type="NCBI Taxonomy" id="434235"/>
    <lineage>
        <taxon>Eukaryota</taxon>
        <taxon>Viridiplantae</taxon>
        <taxon>Streptophyta</taxon>
        <taxon>Embryophyta</taxon>
        <taxon>Tracheophyta</taxon>
        <taxon>Spermatophyta</taxon>
        <taxon>Magnoliopsida</taxon>
        <taxon>eudicotyledons</taxon>
        <taxon>Gunneridae</taxon>
        <taxon>Pentapetalae</taxon>
        <taxon>rosids</taxon>
        <taxon>malvids</taxon>
        <taxon>Sapindales</taxon>
        <taxon>Anacardiaceae</taxon>
        <taxon>Pistacia</taxon>
    </lineage>
</organism>
<name>A0ACC0XVQ1_9ROSI</name>
<accession>A0ACC0XVQ1</accession>
<comment type="caution">
    <text evidence="1">The sequence shown here is derived from an EMBL/GenBank/DDBJ whole genome shotgun (WGS) entry which is preliminary data.</text>
</comment>